<dbReference type="EMBL" id="JAGINW010000001">
    <property type="protein sequence ID" value="MBP2324706.1"/>
    <property type="molecule type" value="Genomic_DNA"/>
</dbReference>
<reference evidence="1 2" key="1">
    <citation type="submission" date="2021-03" db="EMBL/GenBank/DDBJ databases">
        <title>Sequencing the genomes of 1000 actinobacteria strains.</title>
        <authorList>
            <person name="Klenk H.-P."/>
        </authorList>
    </citation>
    <scope>NUCLEOTIDE SEQUENCE [LARGE SCALE GENOMIC DNA]</scope>
    <source>
        <strain evidence="1 2">DSM 46670</strain>
    </source>
</reference>
<name>A0ABS4TJW6_9PSEU</name>
<proteinExistence type="predicted"/>
<dbReference type="RefSeq" id="WP_209641997.1">
    <property type="nucleotide sequence ID" value="NZ_JAGINW010000001.1"/>
</dbReference>
<keyword evidence="2" id="KW-1185">Reference proteome</keyword>
<dbReference type="Proteomes" id="UP001519332">
    <property type="component" value="Unassembled WGS sequence"/>
</dbReference>
<comment type="caution">
    <text evidence="1">The sequence shown here is derived from an EMBL/GenBank/DDBJ whole genome shotgun (WGS) entry which is preliminary data.</text>
</comment>
<organism evidence="1 2">
    <name type="scientific">Kibdelosporangium banguiense</name>
    <dbReference type="NCBI Taxonomy" id="1365924"/>
    <lineage>
        <taxon>Bacteria</taxon>
        <taxon>Bacillati</taxon>
        <taxon>Actinomycetota</taxon>
        <taxon>Actinomycetes</taxon>
        <taxon>Pseudonocardiales</taxon>
        <taxon>Pseudonocardiaceae</taxon>
        <taxon>Kibdelosporangium</taxon>
    </lineage>
</organism>
<evidence type="ECO:0000313" key="1">
    <source>
        <dbReference type="EMBL" id="MBP2324706.1"/>
    </source>
</evidence>
<evidence type="ECO:0000313" key="2">
    <source>
        <dbReference type="Proteomes" id="UP001519332"/>
    </source>
</evidence>
<accession>A0ABS4TJW6</accession>
<protein>
    <submittedName>
        <fullName evidence="1">Uncharacterized protein</fullName>
    </submittedName>
</protein>
<sequence>MAGWTGKISSTFKVVKRHLSAEGVDCADPIWTRSDKDGGYTVLGRLDRSS</sequence>
<gene>
    <name evidence="1" type="ORF">JOF56_005091</name>
</gene>